<gene>
    <name evidence="2" type="ORF">LrDSM24759_10200</name>
</gene>
<dbReference type="Proteomes" id="UP000257317">
    <property type="component" value="Unassembled WGS sequence"/>
</dbReference>
<keyword evidence="3" id="KW-1185">Reference proteome</keyword>
<organism evidence="2 3">
    <name type="scientific">Lactobacillus rodentium</name>
    <dbReference type="NCBI Taxonomy" id="947835"/>
    <lineage>
        <taxon>Bacteria</taxon>
        <taxon>Bacillati</taxon>
        <taxon>Bacillota</taxon>
        <taxon>Bacilli</taxon>
        <taxon>Lactobacillales</taxon>
        <taxon>Lactobacillaceae</taxon>
        <taxon>Lactobacillus</taxon>
    </lineage>
</organism>
<evidence type="ECO:0000313" key="2">
    <source>
        <dbReference type="EMBL" id="GBG05106.1"/>
    </source>
</evidence>
<keyword evidence="1" id="KW-1133">Transmembrane helix</keyword>
<protein>
    <submittedName>
        <fullName evidence="2">Uncharacterized protein</fullName>
    </submittedName>
</protein>
<proteinExistence type="predicted"/>
<sequence>MKNLILATLPQTGAVASWIWGIIGFIIGGIAIAIIIGLFTKSDSKK</sequence>
<evidence type="ECO:0000256" key="1">
    <source>
        <dbReference type="SAM" id="Phobius"/>
    </source>
</evidence>
<name>A0A2Z6T7C5_9LACO</name>
<dbReference type="RefSeq" id="WP_117118435.1">
    <property type="nucleotide sequence ID" value="NZ_BFBY01000007.1"/>
</dbReference>
<evidence type="ECO:0000313" key="3">
    <source>
        <dbReference type="Proteomes" id="UP000257317"/>
    </source>
</evidence>
<accession>A0A2Z6T7C5</accession>
<comment type="caution">
    <text evidence="2">The sequence shown here is derived from an EMBL/GenBank/DDBJ whole genome shotgun (WGS) entry which is preliminary data.</text>
</comment>
<feature type="transmembrane region" description="Helical" evidence="1">
    <location>
        <begin position="18"/>
        <end position="40"/>
    </location>
</feature>
<reference evidence="3" key="1">
    <citation type="submission" date="2018-03" db="EMBL/GenBank/DDBJ databases">
        <title>New taxa in the Lactobacillus gasseri group.</title>
        <authorList>
            <person name="Tanizawa Y."/>
            <person name="Tohno M."/>
            <person name="Endo A."/>
            <person name="Arita M."/>
        </authorList>
    </citation>
    <scope>NUCLEOTIDE SEQUENCE [LARGE SCALE GENOMIC DNA]</scope>
    <source>
        <strain evidence="3">DSM 24759</strain>
    </source>
</reference>
<dbReference type="AlphaFoldDB" id="A0A2Z6T7C5"/>
<dbReference type="EMBL" id="BFBY01000007">
    <property type="protein sequence ID" value="GBG05106.1"/>
    <property type="molecule type" value="Genomic_DNA"/>
</dbReference>
<keyword evidence="1" id="KW-0812">Transmembrane</keyword>
<keyword evidence="1" id="KW-0472">Membrane</keyword>
<dbReference type="NCBIfam" id="TIGR01167">
    <property type="entry name" value="LPXTG_anchor"/>
    <property type="match status" value="1"/>
</dbReference>